<dbReference type="Proteomes" id="UP000654108">
    <property type="component" value="Unassembled WGS sequence"/>
</dbReference>
<dbReference type="CDD" id="cd00090">
    <property type="entry name" value="HTH_ARSR"/>
    <property type="match status" value="1"/>
</dbReference>
<dbReference type="InterPro" id="IPR011008">
    <property type="entry name" value="Dimeric_a/b-barrel"/>
</dbReference>
<organism evidence="5 6">
    <name type="scientific">Devosia oryzisoli</name>
    <dbReference type="NCBI Taxonomy" id="2774138"/>
    <lineage>
        <taxon>Bacteria</taxon>
        <taxon>Pseudomonadati</taxon>
        <taxon>Pseudomonadota</taxon>
        <taxon>Alphaproteobacteria</taxon>
        <taxon>Hyphomicrobiales</taxon>
        <taxon>Devosiaceae</taxon>
        <taxon>Devosia</taxon>
    </lineage>
</organism>
<evidence type="ECO:0000256" key="2">
    <source>
        <dbReference type="ARBA" id="ARBA00023125"/>
    </source>
</evidence>
<dbReference type="PROSITE" id="PS00519">
    <property type="entry name" value="HTH_ASNC_1"/>
    <property type="match status" value="1"/>
</dbReference>
<feature type="domain" description="HTH asnC-type" evidence="4">
    <location>
        <begin position="17"/>
        <end position="78"/>
    </location>
</feature>
<accession>A0A927ISR0</accession>
<dbReference type="GO" id="GO:0006355">
    <property type="term" value="P:regulation of DNA-templated transcription"/>
    <property type="evidence" value="ECO:0007669"/>
    <property type="project" value="UniProtKB-ARBA"/>
</dbReference>
<dbReference type="GO" id="GO:0043565">
    <property type="term" value="F:sequence-specific DNA binding"/>
    <property type="evidence" value="ECO:0007669"/>
    <property type="project" value="InterPro"/>
</dbReference>
<keyword evidence="6" id="KW-1185">Reference proteome</keyword>
<dbReference type="InterPro" id="IPR036390">
    <property type="entry name" value="WH_DNA-bd_sf"/>
</dbReference>
<dbReference type="Pfam" id="PF01037">
    <property type="entry name" value="AsnC_trans_reg"/>
    <property type="match status" value="1"/>
</dbReference>
<dbReference type="SUPFAM" id="SSF46785">
    <property type="entry name" value="Winged helix' DNA-binding domain"/>
    <property type="match status" value="1"/>
</dbReference>
<protein>
    <submittedName>
        <fullName evidence="5">Lrp/AsnC family transcriptional regulator</fullName>
    </submittedName>
</protein>
<comment type="caution">
    <text evidence="5">The sequence shown here is derived from an EMBL/GenBank/DDBJ whole genome shotgun (WGS) entry which is preliminary data.</text>
</comment>
<evidence type="ECO:0000313" key="5">
    <source>
        <dbReference type="EMBL" id="MBD8065749.1"/>
    </source>
</evidence>
<name>A0A927ISR0_9HYPH</name>
<dbReference type="GO" id="GO:0043200">
    <property type="term" value="P:response to amino acid"/>
    <property type="evidence" value="ECO:0007669"/>
    <property type="project" value="TreeGrafter"/>
</dbReference>
<dbReference type="InterPro" id="IPR019887">
    <property type="entry name" value="Tscrpt_reg_AsnC/Lrp_C"/>
</dbReference>
<dbReference type="InterPro" id="IPR019888">
    <property type="entry name" value="Tscrpt_reg_AsnC-like"/>
</dbReference>
<dbReference type="InterPro" id="IPR019885">
    <property type="entry name" value="Tscrpt_reg_HTH_AsnC-type_CS"/>
</dbReference>
<keyword evidence="2" id="KW-0238">DNA-binding</keyword>
<dbReference type="Gene3D" id="3.30.70.920">
    <property type="match status" value="1"/>
</dbReference>
<dbReference type="Gene3D" id="1.10.10.10">
    <property type="entry name" value="Winged helix-like DNA-binding domain superfamily/Winged helix DNA-binding domain"/>
    <property type="match status" value="1"/>
</dbReference>
<dbReference type="PRINTS" id="PR00033">
    <property type="entry name" value="HTHASNC"/>
</dbReference>
<dbReference type="SUPFAM" id="SSF54909">
    <property type="entry name" value="Dimeric alpha+beta barrel"/>
    <property type="match status" value="1"/>
</dbReference>
<reference evidence="5" key="1">
    <citation type="submission" date="2020-09" db="EMBL/GenBank/DDBJ databases">
        <title>Genome seq and assembly of Devosia sp.</title>
        <authorList>
            <person name="Chhetri G."/>
        </authorList>
    </citation>
    <scope>NUCLEOTIDE SEQUENCE</scope>
    <source>
        <strain evidence="5">PTR5</strain>
    </source>
</reference>
<keyword evidence="3" id="KW-0804">Transcription</keyword>
<dbReference type="Pfam" id="PF13412">
    <property type="entry name" value="HTH_24"/>
    <property type="match status" value="1"/>
</dbReference>
<dbReference type="AlphaFoldDB" id="A0A927ISR0"/>
<gene>
    <name evidence="5" type="ORF">IC608_09700</name>
</gene>
<dbReference type="InterPro" id="IPR000485">
    <property type="entry name" value="AsnC-type_HTH_dom"/>
</dbReference>
<evidence type="ECO:0000256" key="3">
    <source>
        <dbReference type="ARBA" id="ARBA00023163"/>
    </source>
</evidence>
<dbReference type="PANTHER" id="PTHR30154:SF34">
    <property type="entry name" value="TRANSCRIPTIONAL REGULATOR AZLB"/>
    <property type="match status" value="1"/>
</dbReference>
<evidence type="ECO:0000259" key="4">
    <source>
        <dbReference type="PROSITE" id="PS50956"/>
    </source>
</evidence>
<dbReference type="GO" id="GO:0005829">
    <property type="term" value="C:cytosol"/>
    <property type="evidence" value="ECO:0007669"/>
    <property type="project" value="TreeGrafter"/>
</dbReference>
<dbReference type="SMART" id="SM00344">
    <property type="entry name" value="HTH_ASNC"/>
    <property type="match status" value="1"/>
</dbReference>
<dbReference type="InterPro" id="IPR011991">
    <property type="entry name" value="ArsR-like_HTH"/>
</dbReference>
<sequence length="166" mass="18326">MYKAGDDLVAETAKNGIDAIDRRILRALQEDGRMTIQALSERVGLSPSPCLRRVRALEKAGVISGYGASIDQKAVGLPVSVFISIKLERQRAGNLDAFGAAISRWPEVMECYLMTGQFDFLLRVVCSDLEAYERFLRERLTQLDGVASIESSFSLGPVKFSRVLPL</sequence>
<proteinExistence type="predicted"/>
<keyword evidence="1" id="KW-0805">Transcription regulation</keyword>
<dbReference type="InterPro" id="IPR036388">
    <property type="entry name" value="WH-like_DNA-bd_sf"/>
</dbReference>
<dbReference type="FunFam" id="1.10.10.10:FF:000186">
    <property type="entry name" value="AsnC family transcriptional regulator"/>
    <property type="match status" value="1"/>
</dbReference>
<evidence type="ECO:0000313" key="6">
    <source>
        <dbReference type="Proteomes" id="UP000654108"/>
    </source>
</evidence>
<evidence type="ECO:0000256" key="1">
    <source>
        <dbReference type="ARBA" id="ARBA00023015"/>
    </source>
</evidence>
<dbReference type="EMBL" id="JACYFU010000002">
    <property type="protein sequence ID" value="MBD8065749.1"/>
    <property type="molecule type" value="Genomic_DNA"/>
</dbReference>
<dbReference type="PROSITE" id="PS50956">
    <property type="entry name" value="HTH_ASNC_2"/>
    <property type="match status" value="1"/>
</dbReference>
<dbReference type="PANTHER" id="PTHR30154">
    <property type="entry name" value="LEUCINE-RESPONSIVE REGULATORY PROTEIN"/>
    <property type="match status" value="1"/>
</dbReference>